<reference evidence="2 3" key="1">
    <citation type="journal article" date="2011" name="J. Biotechnol.">
        <title>The complete genome sequence of the dominant Sinorhizobium meliloti field isolate SM11 extends the S. meliloti pan-genome.</title>
        <authorList>
            <person name="Schneiker-Bekel S."/>
            <person name="Wibberg D."/>
            <person name="Bekel T."/>
            <person name="Blom J."/>
            <person name="Linke B."/>
            <person name="Neuweger H."/>
            <person name="Stiens M."/>
            <person name="Vorholter F.J."/>
            <person name="Weidner S."/>
            <person name="Goesmann A."/>
            <person name="Puhler A."/>
            <person name="Schluter A."/>
        </authorList>
    </citation>
    <scope>NUCLEOTIDE SEQUENCE [LARGE SCALE GENOMIC DNA]</scope>
    <source>
        <strain evidence="2 3">SM11</strain>
        <plasmid evidence="3">pSmeSM11c</plasmid>
    </source>
</reference>
<dbReference type="Gene3D" id="3.30.70.1230">
    <property type="entry name" value="Nucleotide cyclase"/>
    <property type="match status" value="1"/>
</dbReference>
<name>F7XD69_SINMM</name>
<proteinExistence type="predicted"/>
<evidence type="ECO:0000313" key="3">
    <source>
        <dbReference type="Proteomes" id="UP000009045"/>
    </source>
</evidence>
<dbReference type="GO" id="GO:0006171">
    <property type="term" value="P:cAMP biosynthetic process"/>
    <property type="evidence" value="ECO:0007669"/>
    <property type="project" value="TreeGrafter"/>
</dbReference>
<keyword evidence="2" id="KW-0614">Plasmid</keyword>
<dbReference type="PANTHER" id="PTHR43081:SF19">
    <property type="entry name" value="PH-SENSITIVE ADENYLATE CYCLASE RV1264"/>
    <property type="match status" value="1"/>
</dbReference>
<evidence type="ECO:0000259" key="1">
    <source>
        <dbReference type="PROSITE" id="PS50125"/>
    </source>
</evidence>
<dbReference type="PANTHER" id="PTHR43081">
    <property type="entry name" value="ADENYLATE CYCLASE, TERMINAL-DIFFERENTIATION SPECIFIC-RELATED"/>
    <property type="match status" value="1"/>
</dbReference>
<dbReference type="Pfam" id="PF00211">
    <property type="entry name" value="Guanylate_cyc"/>
    <property type="match status" value="1"/>
</dbReference>
<dbReference type="HOGENOM" id="CLU_1467278_0_0_5"/>
<evidence type="ECO:0000313" key="2">
    <source>
        <dbReference type="EMBL" id="AEH81548.1"/>
    </source>
</evidence>
<dbReference type="Proteomes" id="UP000009045">
    <property type="component" value="Plasmid pSmeSM11c"/>
</dbReference>
<gene>
    <name evidence="2" type="primary">cyaF8</name>
    <name evidence="2" type="ordered locus">SM11_pC0475</name>
</gene>
<accession>F7XD69</accession>
<dbReference type="GO" id="GO:0004016">
    <property type="term" value="F:adenylate cyclase activity"/>
    <property type="evidence" value="ECO:0007669"/>
    <property type="project" value="UniProtKB-ARBA"/>
</dbReference>
<dbReference type="KEGG" id="smx:SM11_pC0475"/>
<organism evidence="2 3">
    <name type="scientific">Sinorhizobium meliloti (strain SM11)</name>
    <dbReference type="NCBI Taxonomy" id="707241"/>
    <lineage>
        <taxon>Bacteria</taxon>
        <taxon>Pseudomonadati</taxon>
        <taxon>Pseudomonadota</taxon>
        <taxon>Alphaproteobacteria</taxon>
        <taxon>Hyphomicrobiales</taxon>
        <taxon>Rhizobiaceae</taxon>
        <taxon>Sinorhizobium/Ensifer group</taxon>
        <taxon>Sinorhizobium</taxon>
    </lineage>
</organism>
<dbReference type="EMBL" id="CP001831">
    <property type="protein sequence ID" value="AEH81548.1"/>
    <property type="molecule type" value="Genomic_DNA"/>
</dbReference>
<sequence length="184" mass="19714">MPRCGKRDDEGAHRTATCCHYGYGHRRLFAPDGGRRGANPRCNKATAASIFSPNIDARGGRIVKLMEEGALVAFNSAVDAVECAISLQEELARDQEELPSGERIVLRIGINLADVVIEGDDLLGDGVYVAARLEASAEPGGICIADAVHRQLGGKCRTAFLDGGEISLKNIARPVHVWHSGIRQ</sequence>
<dbReference type="InterPro" id="IPR029787">
    <property type="entry name" value="Nucleotide_cyclase"/>
</dbReference>
<dbReference type="AlphaFoldDB" id="F7XD69"/>
<protein>
    <submittedName>
        <fullName evidence="2">CyaF8 adenylate cyclase</fullName>
    </submittedName>
</protein>
<feature type="domain" description="Guanylate cyclase" evidence="1">
    <location>
        <begin position="77"/>
        <end position="134"/>
    </location>
</feature>
<dbReference type="SUPFAM" id="SSF55073">
    <property type="entry name" value="Nucleotide cyclase"/>
    <property type="match status" value="1"/>
</dbReference>
<dbReference type="PROSITE" id="PS50125">
    <property type="entry name" value="GUANYLATE_CYCLASE_2"/>
    <property type="match status" value="1"/>
</dbReference>
<dbReference type="PATRIC" id="fig|707241.3.peg.4447"/>
<dbReference type="InterPro" id="IPR050697">
    <property type="entry name" value="Adenylyl/Guanylyl_Cyclase_3/4"/>
</dbReference>
<dbReference type="GO" id="GO:0035556">
    <property type="term" value="P:intracellular signal transduction"/>
    <property type="evidence" value="ECO:0007669"/>
    <property type="project" value="InterPro"/>
</dbReference>
<dbReference type="InterPro" id="IPR001054">
    <property type="entry name" value="A/G_cyclase"/>
</dbReference>
<geneLocation type="plasmid" evidence="2 3">
    <name>pSmeSM11c</name>
</geneLocation>
<dbReference type="CDD" id="cd07302">
    <property type="entry name" value="CHD"/>
    <property type="match status" value="1"/>
</dbReference>